<feature type="region of interest" description="Disordered" evidence="1">
    <location>
        <begin position="1"/>
        <end position="72"/>
    </location>
</feature>
<dbReference type="AlphaFoldDB" id="A0A4R3LQD8"/>
<dbReference type="InterPro" id="IPR019632">
    <property type="entry name" value="DUF2497"/>
</dbReference>
<keyword evidence="3" id="KW-1185">Reference proteome</keyword>
<evidence type="ECO:0000313" key="2">
    <source>
        <dbReference type="EMBL" id="TCT02451.1"/>
    </source>
</evidence>
<proteinExistence type="predicted"/>
<feature type="compositionally biased region" description="Low complexity" evidence="1">
    <location>
        <begin position="19"/>
        <end position="39"/>
    </location>
</feature>
<organism evidence="2 3">
    <name type="scientific">Aquabacter spiritensis</name>
    <dbReference type="NCBI Taxonomy" id="933073"/>
    <lineage>
        <taxon>Bacteria</taxon>
        <taxon>Pseudomonadati</taxon>
        <taxon>Pseudomonadota</taxon>
        <taxon>Alphaproteobacteria</taxon>
        <taxon>Hyphomicrobiales</taxon>
        <taxon>Xanthobacteraceae</taxon>
        <taxon>Aquabacter</taxon>
    </lineage>
</organism>
<gene>
    <name evidence="2" type="ORF">EDC64_113101</name>
</gene>
<reference evidence="2 3" key="1">
    <citation type="submission" date="2019-03" db="EMBL/GenBank/DDBJ databases">
        <title>Genomic Encyclopedia of Type Strains, Phase IV (KMG-IV): sequencing the most valuable type-strain genomes for metagenomic binning, comparative biology and taxonomic classification.</title>
        <authorList>
            <person name="Goeker M."/>
        </authorList>
    </citation>
    <scope>NUCLEOTIDE SEQUENCE [LARGE SCALE GENOMIC DNA]</scope>
    <source>
        <strain evidence="2 3">DSM 9035</strain>
    </source>
</reference>
<accession>A0A4R3LQD8</accession>
<evidence type="ECO:0000313" key="3">
    <source>
        <dbReference type="Proteomes" id="UP000294664"/>
    </source>
</evidence>
<name>A0A4R3LQD8_9HYPH</name>
<feature type="compositionally biased region" description="Basic and acidic residues" evidence="1">
    <location>
        <begin position="51"/>
        <end position="72"/>
    </location>
</feature>
<protein>
    <submittedName>
        <fullName evidence="2">Uncharacterized protein DUF2497</fullName>
    </submittedName>
</protein>
<dbReference type="EMBL" id="SMAI01000013">
    <property type="protein sequence ID" value="TCT02451.1"/>
    <property type="molecule type" value="Genomic_DNA"/>
</dbReference>
<comment type="caution">
    <text evidence="2">The sequence shown here is derived from an EMBL/GenBank/DDBJ whole genome shotgun (WGS) entry which is preliminary data.</text>
</comment>
<sequence>MADYPFQAPQGSVFPPAGPRAADPTAQRPAPARPPEATAFRSPPEPAARTPRRDVPPRDLPPRDLPPRDLPLRKELLSPDVDAAVSAAFESLGDLRVPAHERTVEDLVKEILRPMLKTWLDDNLPRIVERLVRQEIERVSRTAR</sequence>
<dbReference type="Proteomes" id="UP000294664">
    <property type="component" value="Unassembled WGS sequence"/>
</dbReference>
<dbReference type="Pfam" id="PF10691">
    <property type="entry name" value="DUF2497"/>
    <property type="match status" value="1"/>
</dbReference>
<evidence type="ECO:0000256" key="1">
    <source>
        <dbReference type="SAM" id="MobiDB-lite"/>
    </source>
</evidence>